<protein>
    <recommendedName>
        <fullName evidence="4">Thioredoxin domain-containing protein</fullName>
    </recommendedName>
</protein>
<dbReference type="Pfam" id="PF20207">
    <property type="entry name" value="DUF6568"/>
    <property type="match status" value="1"/>
</dbReference>
<sequence>MDLGFGSQNHTIGNAAAQALLEGAKAQEETVEAELARFDRLLDDEEGLEEIRRQRIAQLQKKHSQQKKWRDLGHGSYQELGGSHDARDVARDFFQASKESDRMIVHFYRPSTRYCDVFHAHLEKLAPKHMETKFVKINVEDCDHQGGGASYLVEKLGIVIMPTLLLVKNRKAIHHIQGFDEVGGTEDFSATMLAYVLGHHGIIDPSDDEDASEEVFKMKGVNSIRLNKGARRGYHYGDEEFD</sequence>
<evidence type="ECO:0008006" key="4">
    <source>
        <dbReference type="Google" id="ProtNLM"/>
    </source>
</evidence>
<dbReference type="Gene3D" id="3.40.30.10">
    <property type="entry name" value="Glutaredoxin"/>
    <property type="match status" value="1"/>
</dbReference>
<proteinExistence type="predicted"/>
<dbReference type="PANTHER" id="PTHR21148">
    <property type="entry name" value="THIOREDOXIN DOMAIN-CONTAINING PROTEIN 9"/>
    <property type="match status" value="1"/>
</dbReference>
<evidence type="ECO:0000313" key="2">
    <source>
        <dbReference type="EMBL" id="CAJ1942998.1"/>
    </source>
</evidence>
<feature type="coiled-coil region" evidence="1">
    <location>
        <begin position="14"/>
        <end position="41"/>
    </location>
</feature>
<dbReference type="SUPFAM" id="SSF52833">
    <property type="entry name" value="Thioredoxin-like"/>
    <property type="match status" value="1"/>
</dbReference>
<dbReference type="AlphaFoldDB" id="A0AAD2CS99"/>
<dbReference type="Proteomes" id="UP001295423">
    <property type="component" value="Unassembled WGS sequence"/>
</dbReference>
<accession>A0AAD2CS99</accession>
<reference evidence="2" key="1">
    <citation type="submission" date="2023-08" db="EMBL/GenBank/DDBJ databases">
        <authorList>
            <person name="Audoor S."/>
            <person name="Bilcke G."/>
        </authorList>
    </citation>
    <scope>NUCLEOTIDE SEQUENCE</scope>
</reference>
<evidence type="ECO:0000313" key="3">
    <source>
        <dbReference type="Proteomes" id="UP001295423"/>
    </source>
</evidence>
<gene>
    <name evidence="2" type="ORF">CYCCA115_LOCUS8226</name>
</gene>
<organism evidence="2 3">
    <name type="scientific">Cylindrotheca closterium</name>
    <dbReference type="NCBI Taxonomy" id="2856"/>
    <lineage>
        <taxon>Eukaryota</taxon>
        <taxon>Sar</taxon>
        <taxon>Stramenopiles</taxon>
        <taxon>Ochrophyta</taxon>
        <taxon>Bacillariophyta</taxon>
        <taxon>Bacillariophyceae</taxon>
        <taxon>Bacillariophycidae</taxon>
        <taxon>Bacillariales</taxon>
        <taxon>Bacillariaceae</taxon>
        <taxon>Cylindrotheca</taxon>
    </lineage>
</organism>
<keyword evidence="1" id="KW-0175">Coiled coil</keyword>
<comment type="caution">
    <text evidence="2">The sequence shown here is derived from an EMBL/GenBank/DDBJ whole genome shotgun (WGS) entry which is preliminary data.</text>
</comment>
<evidence type="ECO:0000256" key="1">
    <source>
        <dbReference type="SAM" id="Coils"/>
    </source>
</evidence>
<dbReference type="EMBL" id="CAKOGP040001112">
    <property type="protein sequence ID" value="CAJ1942998.1"/>
    <property type="molecule type" value="Genomic_DNA"/>
</dbReference>
<dbReference type="InterPro" id="IPR046698">
    <property type="entry name" value="PedC-like"/>
</dbReference>
<keyword evidence="3" id="KW-1185">Reference proteome</keyword>
<name>A0AAD2CS99_9STRA</name>
<dbReference type="InterPro" id="IPR036249">
    <property type="entry name" value="Thioredoxin-like_sf"/>
</dbReference>